<dbReference type="Gene3D" id="3.40.50.1820">
    <property type="entry name" value="alpha/beta hydrolase"/>
    <property type="match status" value="1"/>
</dbReference>
<dbReference type="Proteomes" id="UP000604117">
    <property type="component" value="Unassembled WGS sequence"/>
</dbReference>
<dbReference type="PANTHER" id="PTHR43798">
    <property type="entry name" value="MONOACYLGLYCEROL LIPASE"/>
    <property type="match status" value="1"/>
</dbReference>
<organism evidence="2 3">
    <name type="scientific">Asanoa siamensis</name>
    <dbReference type="NCBI Taxonomy" id="926357"/>
    <lineage>
        <taxon>Bacteria</taxon>
        <taxon>Bacillati</taxon>
        <taxon>Actinomycetota</taxon>
        <taxon>Actinomycetes</taxon>
        <taxon>Micromonosporales</taxon>
        <taxon>Micromonosporaceae</taxon>
        <taxon>Asanoa</taxon>
    </lineage>
</organism>
<sequence length="304" mass="32664">MTNLGHRYAVGDRELWLHHEPGTTGPTVVYLPGAGLIGLDFLAAQRRTGPAVTYDRAGTGWSDPAPLPRSAADVATELRALLRAADVAGPVILAGHSLGAFYARRYAQLFPDDVAGLLLLDPGHEDIFDFLPPEAKEIDAAIKRHTETIPELTDEQRSMARGQYAQLYAEWPAAERVTLTDYHLDKWRIALDETRNFDTDIYAELRAGGALPDVPLLVLTAAGRNPVWEQFADPDLVTAAHAGIDAMHRAIAAAVPRGEHRVVPDASHGFLAMQHPGAIAAAVTDLRAAHGDPARTTSTSGTAS</sequence>
<evidence type="ECO:0000313" key="2">
    <source>
        <dbReference type="EMBL" id="GIF77550.1"/>
    </source>
</evidence>
<feature type="domain" description="AB hydrolase-1" evidence="1">
    <location>
        <begin position="28"/>
        <end position="282"/>
    </location>
</feature>
<reference evidence="2 3" key="1">
    <citation type="submission" date="2021-01" db="EMBL/GenBank/DDBJ databases">
        <title>Whole genome shotgun sequence of Asanoa siamensis NBRC 107932.</title>
        <authorList>
            <person name="Komaki H."/>
            <person name="Tamura T."/>
        </authorList>
    </citation>
    <scope>NUCLEOTIDE SEQUENCE [LARGE SCALE GENOMIC DNA]</scope>
    <source>
        <strain evidence="2 3">NBRC 107932</strain>
    </source>
</reference>
<dbReference type="InterPro" id="IPR050266">
    <property type="entry name" value="AB_hydrolase_sf"/>
</dbReference>
<name>A0ABQ4D1Y3_9ACTN</name>
<dbReference type="InterPro" id="IPR029058">
    <property type="entry name" value="AB_hydrolase_fold"/>
</dbReference>
<keyword evidence="3" id="KW-1185">Reference proteome</keyword>
<gene>
    <name evidence="2" type="ORF">Asi02nite_70680</name>
</gene>
<dbReference type="PANTHER" id="PTHR43798:SF5">
    <property type="entry name" value="MONOACYLGLYCEROL LIPASE ABHD6"/>
    <property type="match status" value="1"/>
</dbReference>
<comment type="caution">
    <text evidence="2">The sequence shown here is derived from an EMBL/GenBank/DDBJ whole genome shotgun (WGS) entry which is preliminary data.</text>
</comment>
<proteinExistence type="predicted"/>
<dbReference type="SUPFAM" id="SSF53474">
    <property type="entry name" value="alpha/beta-Hydrolases"/>
    <property type="match status" value="1"/>
</dbReference>
<dbReference type="RefSeq" id="WP_239127471.1">
    <property type="nucleotide sequence ID" value="NZ_BONE01000094.1"/>
</dbReference>
<evidence type="ECO:0000313" key="3">
    <source>
        <dbReference type="Proteomes" id="UP000604117"/>
    </source>
</evidence>
<evidence type="ECO:0000259" key="1">
    <source>
        <dbReference type="Pfam" id="PF12697"/>
    </source>
</evidence>
<dbReference type="InterPro" id="IPR000073">
    <property type="entry name" value="AB_hydrolase_1"/>
</dbReference>
<protein>
    <recommendedName>
        <fullName evidence="1">AB hydrolase-1 domain-containing protein</fullName>
    </recommendedName>
</protein>
<dbReference type="Pfam" id="PF12697">
    <property type="entry name" value="Abhydrolase_6"/>
    <property type="match status" value="1"/>
</dbReference>
<dbReference type="EMBL" id="BONE01000094">
    <property type="protein sequence ID" value="GIF77550.1"/>
    <property type="molecule type" value="Genomic_DNA"/>
</dbReference>
<accession>A0ABQ4D1Y3</accession>